<feature type="compositionally biased region" description="Low complexity" evidence="2">
    <location>
        <begin position="252"/>
        <end position="261"/>
    </location>
</feature>
<name>A0A3N4I9R7_ASCIM</name>
<reference evidence="3 4" key="1">
    <citation type="journal article" date="2018" name="Nat. Ecol. Evol.">
        <title>Pezizomycetes genomes reveal the molecular basis of ectomycorrhizal truffle lifestyle.</title>
        <authorList>
            <person name="Murat C."/>
            <person name="Payen T."/>
            <person name="Noel B."/>
            <person name="Kuo A."/>
            <person name="Morin E."/>
            <person name="Chen J."/>
            <person name="Kohler A."/>
            <person name="Krizsan K."/>
            <person name="Balestrini R."/>
            <person name="Da Silva C."/>
            <person name="Montanini B."/>
            <person name="Hainaut M."/>
            <person name="Levati E."/>
            <person name="Barry K.W."/>
            <person name="Belfiori B."/>
            <person name="Cichocki N."/>
            <person name="Clum A."/>
            <person name="Dockter R.B."/>
            <person name="Fauchery L."/>
            <person name="Guy J."/>
            <person name="Iotti M."/>
            <person name="Le Tacon F."/>
            <person name="Lindquist E.A."/>
            <person name="Lipzen A."/>
            <person name="Malagnac F."/>
            <person name="Mello A."/>
            <person name="Molinier V."/>
            <person name="Miyauchi S."/>
            <person name="Poulain J."/>
            <person name="Riccioni C."/>
            <person name="Rubini A."/>
            <person name="Sitrit Y."/>
            <person name="Splivallo R."/>
            <person name="Traeger S."/>
            <person name="Wang M."/>
            <person name="Zifcakova L."/>
            <person name="Wipf D."/>
            <person name="Zambonelli A."/>
            <person name="Paolocci F."/>
            <person name="Nowrousian M."/>
            <person name="Ottonello S."/>
            <person name="Baldrian P."/>
            <person name="Spatafora J.W."/>
            <person name="Henrissat B."/>
            <person name="Nagy L.G."/>
            <person name="Aury J.M."/>
            <person name="Wincker P."/>
            <person name="Grigoriev I.V."/>
            <person name="Bonfante P."/>
            <person name="Martin F.M."/>
        </authorList>
    </citation>
    <scope>NUCLEOTIDE SEQUENCE [LARGE SCALE GENOMIC DNA]</scope>
    <source>
        <strain evidence="3 4">RN42</strain>
    </source>
</reference>
<dbReference type="Proteomes" id="UP000275078">
    <property type="component" value="Unassembled WGS sequence"/>
</dbReference>
<protein>
    <submittedName>
        <fullName evidence="3">Uncharacterized protein</fullName>
    </submittedName>
</protein>
<gene>
    <name evidence="3" type="ORF">BJ508DRAFT_329130</name>
</gene>
<evidence type="ECO:0000313" key="3">
    <source>
        <dbReference type="EMBL" id="RPA78504.1"/>
    </source>
</evidence>
<feature type="region of interest" description="Disordered" evidence="2">
    <location>
        <begin position="250"/>
        <end position="296"/>
    </location>
</feature>
<feature type="coiled-coil region" evidence="1">
    <location>
        <begin position="406"/>
        <end position="440"/>
    </location>
</feature>
<sequence>MSSNEKKGDPNNVTSILLRFTEDSLEEVLHLLPETTIRDGVSDFLERLARRYRIENSEDWHSKLLVIADRQLSGGPVDPELTWAQHLGEDQKFATIYVLTPPDNGAVFAKEINAVPTRRFTKSTPAESTPGPTTVAVTFSYGESSTHYSAAFAPENDLERASVTKAKAMELMRPLEEFLLDTVKKHFSDIPWTTSVDFAFQDHYVDLPKPDTNATLIVICRPRLKKSKRSLIFLNRMRMCKEVEDRLPVDPISPAAKSSTPPTTPLGSDKSDDSDAKTGTQSEEGTNSEENNSDAGYVAEDRFTIMNRQAVIKGIQEPYTPIARTERKLVTPPRIPVYPITPPSPTPTPPPSVPRLPSLSQMLQPILNNPEIALPHNGSLLADCWRIIGEMKELETSMNNRLQSFADHYEQQQKVADQQRREIKQELADMKAEIADIKLDVETKFVTLTTHVHALDRRIDPIVNRYAVDAVRAVMTEAAGLTSLDELSNPDGTWSSLGEALRTQLQEVNPSNEMLAGRVLEGVTVDDLIRFAFGETAGRLVRDGNHHAHTATREELLRSIESLPESEEEMRHLMMGALSLLDSSRWFFRRS</sequence>
<organism evidence="3 4">
    <name type="scientific">Ascobolus immersus RN42</name>
    <dbReference type="NCBI Taxonomy" id="1160509"/>
    <lineage>
        <taxon>Eukaryota</taxon>
        <taxon>Fungi</taxon>
        <taxon>Dikarya</taxon>
        <taxon>Ascomycota</taxon>
        <taxon>Pezizomycotina</taxon>
        <taxon>Pezizomycetes</taxon>
        <taxon>Pezizales</taxon>
        <taxon>Ascobolaceae</taxon>
        <taxon>Ascobolus</taxon>
    </lineage>
</organism>
<accession>A0A3N4I9R7</accession>
<feature type="compositionally biased region" description="Low complexity" evidence="2">
    <location>
        <begin position="278"/>
        <end position="290"/>
    </location>
</feature>
<dbReference type="AlphaFoldDB" id="A0A3N4I9R7"/>
<dbReference type="EMBL" id="ML119710">
    <property type="protein sequence ID" value="RPA78504.1"/>
    <property type="molecule type" value="Genomic_DNA"/>
</dbReference>
<keyword evidence="4" id="KW-1185">Reference proteome</keyword>
<evidence type="ECO:0000313" key="4">
    <source>
        <dbReference type="Proteomes" id="UP000275078"/>
    </source>
</evidence>
<proteinExistence type="predicted"/>
<evidence type="ECO:0000256" key="1">
    <source>
        <dbReference type="SAM" id="Coils"/>
    </source>
</evidence>
<evidence type="ECO:0000256" key="2">
    <source>
        <dbReference type="SAM" id="MobiDB-lite"/>
    </source>
</evidence>
<keyword evidence="1" id="KW-0175">Coiled coil</keyword>